<comment type="function">
    <text evidence="9">Probably acts as a heme chaperone, transferring heme to an unknown acceptor. Binds one molecule of heme per monomer, possibly covalently. Binds 1 [4Fe-4S] cluster. The cluster is coordinated with 3 cysteines and an exchangeable S-adenosyl-L-methionine.</text>
</comment>
<evidence type="ECO:0000313" key="12">
    <source>
        <dbReference type="Proteomes" id="UP000194154"/>
    </source>
</evidence>
<proteinExistence type="inferred from homology"/>
<dbReference type="InterPro" id="IPR034505">
    <property type="entry name" value="Coproporphyrinogen-III_oxidase"/>
</dbReference>
<dbReference type="EMBL" id="CP021059">
    <property type="protein sequence ID" value="ARQ07205.1"/>
    <property type="molecule type" value="Genomic_DNA"/>
</dbReference>
<dbReference type="Proteomes" id="UP000194154">
    <property type="component" value="Chromosome"/>
</dbReference>
<dbReference type="STRING" id="1855823.MCCS_15640"/>
<dbReference type="InterPro" id="IPR007197">
    <property type="entry name" value="rSAM"/>
</dbReference>
<dbReference type="SFLD" id="SFLDG01065">
    <property type="entry name" value="anaerobic_coproporphyrinogen-I"/>
    <property type="match status" value="1"/>
</dbReference>
<gene>
    <name evidence="11" type="primary">hemN</name>
    <name evidence="11" type="ORF">MCCS_15640</name>
</gene>
<evidence type="ECO:0000256" key="2">
    <source>
        <dbReference type="ARBA" id="ARBA00017228"/>
    </source>
</evidence>
<dbReference type="CDD" id="cd01335">
    <property type="entry name" value="Radical_SAM"/>
    <property type="match status" value="1"/>
</dbReference>
<dbReference type="SFLD" id="SFLDF00562">
    <property type="entry name" value="HemN-like__clustered_with_heat"/>
    <property type="match status" value="1"/>
</dbReference>
<dbReference type="PANTHER" id="PTHR13932:SF5">
    <property type="entry name" value="RADICAL S-ADENOSYL METHIONINE DOMAIN-CONTAINING PROTEIN 1, MITOCHONDRIAL"/>
    <property type="match status" value="1"/>
</dbReference>
<keyword evidence="9" id="KW-0004">4Fe-4S</keyword>
<evidence type="ECO:0000259" key="10">
    <source>
        <dbReference type="PROSITE" id="PS51918"/>
    </source>
</evidence>
<dbReference type="PANTHER" id="PTHR13932">
    <property type="entry name" value="COPROPORPHYRINIGEN III OXIDASE"/>
    <property type="match status" value="1"/>
</dbReference>
<keyword evidence="3 9" id="KW-0349">Heme</keyword>
<evidence type="ECO:0000256" key="8">
    <source>
        <dbReference type="ARBA" id="ARBA00023186"/>
    </source>
</evidence>
<reference evidence="11 12" key="1">
    <citation type="journal article" date="2017" name="Int. J. Syst. Evol. Microbiol.">
        <title>Macrococcus canis sp. nov., a skin bacterium associated with infections in dogs.</title>
        <authorList>
            <person name="Gobeli Brawand S."/>
            <person name="Cotting K."/>
            <person name="Gomez-Sanz E."/>
            <person name="Collaud A."/>
            <person name="Thomann A."/>
            <person name="Brodard I."/>
            <person name="Rodriguez-Campos S."/>
            <person name="Strauss C."/>
            <person name="Perreten V."/>
        </authorList>
    </citation>
    <scope>NUCLEOTIDE SEQUENCE [LARGE SCALE GENOMIC DNA]</scope>
    <source>
        <strain evidence="11 12">KM45013</strain>
    </source>
</reference>
<sequence length="371" mass="42653">MRSLYIHIPFCNRICTYCDFNKFLIKNQPVDEYIDCLIKELSLIEEKELLTVFIGGGTPTALNEAQLERLLDFIQQSFTIHDEFTAEANPDELTRDKIALMKQYGVNRLSLGIQTFDNELLKSLGRTHQEQDIFNAVNDANALGIESISIDLMYHLPTQTIEQCRRDLELAIALDIQHISSYSLILEPKTQFYNMYKKGMLQLPDEQLAAEMYTLTMDTLSNHGFHQYEISNYAKGQHESVHNKVYWQNKEYYGAGAGSHGYIDGVRYYNVAPVPHYIKAMHNGDAVKERIPVTLEAAMEEFMFLGLRMNDGISKHEFLSRYGKSYHEVFGDITTLLVNEGYLIETEEHVSLSPLGRMRGNDVFEKFLLTV</sequence>
<dbReference type="SFLD" id="SFLDF00288">
    <property type="entry name" value="HemN-like__clustered_with_nucl"/>
    <property type="match status" value="1"/>
</dbReference>
<comment type="subcellular location">
    <subcellularLocation>
        <location evidence="9">Cytoplasm</location>
    </subcellularLocation>
</comment>
<keyword evidence="9" id="KW-0963">Cytoplasm</keyword>
<dbReference type="SMART" id="SM00729">
    <property type="entry name" value="Elp3"/>
    <property type="match status" value="1"/>
</dbReference>
<evidence type="ECO:0000313" key="11">
    <source>
        <dbReference type="EMBL" id="ARQ07205.1"/>
    </source>
</evidence>
<dbReference type="GO" id="GO:0051539">
    <property type="term" value="F:4 iron, 4 sulfur cluster binding"/>
    <property type="evidence" value="ECO:0007669"/>
    <property type="project" value="UniProtKB-UniRule"/>
</dbReference>
<dbReference type="Pfam" id="PF06969">
    <property type="entry name" value="HemN_C"/>
    <property type="match status" value="1"/>
</dbReference>
<dbReference type="GO" id="GO:0005737">
    <property type="term" value="C:cytoplasm"/>
    <property type="evidence" value="ECO:0007669"/>
    <property type="project" value="UniProtKB-SubCell"/>
</dbReference>
<evidence type="ECO:0000256" key="4">
    <source>
        <dbReference type="ARBA" id="ARBA00022691"/>
    </source>
</evidence>
<protein>
    <recommendedName>
        <fullName evidence="2 9">Heme chaperone HemW</fullName>
    </recommendedName>
</protein>
<keyword evidence="8 9" id="KW-0143">Chaperone</keyword>
<accession>A0A1W7AC63</accession>
<dbReference type="GO" id="GO:0004109">
    <property type="term" value="F:coproporphyrinogen oxidase activity"/>
    <property type="evidence" value="ECO:0007669"/>
    <property type="project" value="InterPro"/>
</dbReference>
<dbReference type="SFLD" id="SFLDS00029">
    <property type="entry name" value="Radical_SAM"/>
    <property type="match status" value="1"/>
</dbReference>
<evidence type="ECO:0000256" key="5">
    <source>
        <dbReference type="ARBA" id="ARBA00022723"/>
    </source>
</evidence>
<keyword evidence="12" id="KW-1185">Reference proteome</keyword>
<keyword evidence="11" id="KW-0560">Oxidoreductase</keyword>
<dbReference type="InterPro" id="IPR010723">
    <property type="entry name" value="HemN_C"/>
</dbReference>
<evidence type="ECO:0000256" key="3">
    <source>
        <dbReference type="ARBA" id="ARBA00022617"/>
    </source>
</evidence>
<keyword evidence="6 9" id="KW-0408">Iron</keyword>
<dbReference type="PROSITE" id="PS51918">
    <property type="entry name" value="RADICAL_SAM"/>
    <property type="match status" value="1"/>
</dbReference>
<dbReference type="InterPro" id="IPR006638">
    <property type="entry name" value="Elp3/MiaA/NifB-like_rSAM"/>
</dbReference>
<keyword evidence="5 9" id="KW-0479">Metal-binding</keyword>
<evidence type="ECO:0000256" key="1">
    <source>
        <dbReference type="ARBA" id="ARBA00006100"/>
    </source>
</evidence>
<dbReference type="SFLD" id="SFLDG01082">
    <property type="entry name" value="B12-binding_domain_containing"/>
    <property type="match status" value="1"/>
</dbReference>
<dbReference type="InterPro" id="IPR013785">
    <property type="entry name" value="Aldolase_TIM"/>
</dbReference>
<dbReference type="NCBIfam" id="TIGR00539">
    <property type="entry name" value="hemN_rel"/>
    <property type="match status" value="1"/>
</dbReference>
<dbReference type="Gene3D" id="3.20.20.70">
    <property type="entry name" value="Aldolase class I"/>
    <property type="match status" value="1"/>
</dbReference>
<dbReference type="GeneID" id="35295674"/>
<dbReference type="GO" id="GO:0046872">
    <property type="term" value="F:metal ion binding"/>
    <property type="evidence" value="ECO:0007669"/>
    <property type="project" value="UniProtKB-UniRule"/>
</dbReference>
<dbReference type="Pfam" id="PF04055">
    <property type="entry name" value="Radical_SAM"/>
    <property type="match status" value="1"/>
</dbReference>
<dbReference type="InterPro" id="IPR004559">
    <property type="entry name" value="HemW-like"/>
</dbReference>
<evidence type="ECO:0000256" key="9">
    <source>
        <dbReference type="RuleBase" id="RU364116"/>
    </source>
</evidence>
<keyword evidence="4 9" id="KW-0949">S-adenosyl-L-methionine</keyword>
<dbReference type="SUPFAM" id="SSF102114">
    <property type="entry name" value="Radical SAM enzymes"/>
    <property type="match status" value="1"/>
</dbReference>
<dbReference type="RefSeq" id="WP_086042781.1">
    <property type="nucleotide sequence ID" value="NZ_CBCRZA010000002.1"/>
</dbReference>
<evidence type="ECO:0000256" key="7">
    <source>
        <dbReference type="ARBA" id="ARBA00023014"/>
    </source>
</evidence>
<keyword evidence="7 9" id="KW-0411">Iron-sulfur</keyword>
<dbReference type="InterPro" id="IPR058240">
    <property type="entry name" value="rSAM_sf"/>
</dbReference>
<dbReference type="OrthoDB" id="9808022at2"/>
<dbReference type="KEGG" id="mcak:MCCS_15640"/>
<comment type="similarity">
    <text evidence="1">Belongs to the anaerobic coproporphyrinogen-III oxidase family. HemW subfamily.</text>
</comment>
<feature type="domain" description="Radical SAM core" evidence="10">
    <location>
        <begin position="1"/>
        <end position="226"/>
    </location>
</feature>
<evidence type="ECO:0000256" key="6">
    <source>
        <dbReference type="ARBA" id="ARBA00023004"/>
    </source>
</evidence>
<dbReference type="AlphaFoldDB" id="A0A1W7AC63"/>
<organism evidence="11 12">
    <name type="scientific">Macrococcoides canis</name>
    <dbReference type="NCBI Taxonomy" id="1855823"/>
    <lineage>
        <taxon>Bacteria</taxon>
        <taxon>Bacillati</taxon>
        <taxon>Bacillota</taxon>
        <taxon>Bacilli</taxon>
        <taxon>Bacillales</taxon>
        <taxon>Staphylococcaceae</taxon>
        <taxon>Macrococcoides</taxon>
    </lineage>
</organism>
<dbReference type="GO" id="GO:0006779">
    <property type="term" value="P:porphyrin-containing compound biosynthetic process"/>
    <property type="evidence" value="ECO:0007669"/>
    <property type="project" value="InterPro"/>
</dbReference>
<name>A0A1W7AC63_9STAP</name>